<evidence type="ECO:0000313" key="2">
    <source>
        <dbReference type="EnsemblMetazoa" id="XP_014243487.1"/>
    </source>
</evidence>
<dbReference type="GeneID" id="106663293"/>
<proteinExistence type="predicted"/>
<sequence>MRSVTTAVLCLHFIIVFSSIVRSEASYSLHLDKTFDGLASHCLFHSSPCTENYEVICLPRNYIPNVLINVKCKRECIGTPCSFDERYRLEENRAIVNVMTNTTYFEFTRYIVAVGCVCKKVMDSETVLSAKMIPNSFPQLVE</sequence>
<keyword evidence="1" id="KW-0732">Signal</keyword>
<reference evidence="2" key="1">
    <citation type="submission" date="2022-01" db="UniProtKB">
        <authorList>
            <consortium name="EnsemblMetazoa"/>
        </authorList>
    </citation>
    <scope>IDENTIFICATION</scope>
</reference>
<organism evidence="2 3">
    <name type="scientific">Cimex lectularius</name>
    <name type="common">Bed bug</name>
    <name type="synonym">Acanthia lectularia</name>
    <dbReference type="NCBI Taxonomy" id="79782"/>
    <lineage>
        <taxon>Eukaryota</taxon>
        <taxon>Metazoa</taxon>
        <taxon>Ecdysozoa</taxon>
        <taxon>Arthropoda</taxon>
        <taxon>Hexapoda</taxon>
        <taxon>Insecta</taxon>
        <taxon>Pterygota</taxon>
        <taxon>Neoptera</taxon>
        <taxon>Paraneoptera</taxon>
        <taxon>Hemiptera</taxon>
        <taxon>Heteroptera</taxon>
        <taxon>Panheteroptera</taxon>
        <taxon>Cimicomorpha</taxon>
        <taxon>Cimicidae</taxon>
        <taxon>Cimex</taxon>
    </lineage>
</organism>
<feature type="signal peptide" evidence="1">
    <location>
        <begin position="1"/>
        <end position="25"/>
    </location>
</feature>
<dbReference type="RefSeq" id="XP_014243487.1">
    <property type="nucleotide sequence ID" value="XM_014388001.2"/>
</dbReference>
<accession>A0A8I6RGK8</accession>
<keyword evidence="3" id="KW-1185">Reference proteome</keyword>
<evidence type="ECO:0000313" key="3">
    <source>
        <dbReference type="Proteomes" id="UP000494040"/>
    </source>
</evidence>
<dbReference type="KEGG" id="clec:106663293"/>
<dbReference type="OrthoDB" id="10311293at2759"/>
<evidence type="ECO:0000256" key="1">
    <source>
        <dbReference type="SAM" id="SignalP"/>
    </source>
</evidence>
<dbReference type="Proteomes" id="UP000494040">
    <property type="component" value="Unassembled WGS sequence"/>
</dbReference>
<dbReference type="AlphaFoldDB" id="A0A8I6RGK8"/>
<dbReference type="EnsemblMetazoa" id="XM_014388001.2">
    <property type="protein sequence ID" value="XP_014243487.1"/>
    <property type="gene ID" value="LOC106663293"/>
</dbReference>
<name>A0A8I6RGK8_CIMLE</name>
<feature type="chain" id="PRO_5035169410" evidence="1">
    <location>
        <begin position="26"/>
        <end position="142"/>
    </location>
</feature>
<protein>
    <submittedName>
        <fullName evidence="2">Uncharacterized protein</fullName>
    </submittedName>
</protein>